<dbReference type="EMBL" id="MNPL01008902">
    <property type="protein sequence ID" value="OQR73993.1"/>
    <property type="molecule type" value="Genomic_DNA"/>
</dbReference>
<evidence type="ECO:0000313" key="4">
    <source>
        <dbReference type="EMBL" id="OQR73993.1"/>
    </source>
</evidence>
<proteinExistence type="inferred from homology"/>
<name>A0A1V9XKQ9_9ACAR</name>
<dbReference type="InterPro" id="IPR000863">
    <property type="entry name" value="Sulfotransferase_dom"/>
</dbReference>
<evidence type="ECO:0000256" key="2">
    <source>
        <dbReference type="ARBA" id="ARBA00022679"/>
    </source>
</evidence>
<comment type="similarity">
    <text evidence="1">Belongs to the sulfotransferase 1 family.</text>
</comment>
<evidence type="ECO:0000259" key="3">
    <source>
        <dbReference type="Pfam" id="PF00685"/>
    </source>
</evidence>
<dbReference type="InterPro" id="IPR027417">
    <property type="entry name" value="P-loop_NTPase"/>
</dbReference>
<evidence type="ECO:0000256" key="1">
    <source>
        <dbReference type="ARBA" id="ARBA00005771"/>
    </source>
</evidence>
<comment type="caution">
    <text evidence="4">The sequence shown here is derived from an EMBL/GenBank/DDBJ whole genome shotgun (WGS) entry which is preliminary data.</text>
</comment>
<sequence length="319" mass="36632">MRPFYRNHEGLRVPPGVLEKPFHEALAYQPLDDDIFIVTYQKSGTHWASTIVNHILQGPNAQIPPNYLEMYGPVAVNEGHRGMGLRNVIQTHLPVSLIPWNLRARYLMVVRDPKDVVVSLFHHTRNIDLYHYKDGTMDHFFREFVEGRVEYGCYFRALLDYYWLSLRSPNNTLLLTYEAIQANKTAAIRKIANFIGVDLNEQRVHEVVAECAINNVRANCSRKYDSHSATPRANQRIREAYTDEKGRFVPPPPIAFARKGEVGDWRNYLSDQMADMLDARMASMPAGVQALWKGCENTRAALNLHPPVMHHQGNILIEQ</sequence>
<accession>A0A1V9XKQ9</accession>
<dbReference type="PANTHER" id="PTHR11783">
    <property type="entry name" value="SULFOTRANSFERASE SULT"/>
    <property type="match status" value="1"/>
</dbReference>
<dbReference type="InParanoid" id="A0A1V9XKQ9"/>
<organism evidence="4 5">
    <name type="scientific">Tropilaelaps mercedesae</name>
    <dbReference type="NCBI Taxonomy" id="418985"/>
    <lineage>
        <taxon>Eukaryota</taxon>
        <taxon>Metazoa</taxon>
        <taxon>Ecdysozoa</taxon>
        <taxon>Arthropoda</taxon>
        <taxon>Chelicerata</taxon>
        <taxon>Arachnida</taxon>
        <taxon>Acari</taxon>
        <taxon>Parasitiformes</taxon>
        <taxon>Mesostigmata</taxon>
        <taxon>Gamasina</taxon>
        <taxon>Dermanyssoidea</taxon>
        <taxon>Laelapidae</taxon>
        <taxon>Tropilaelaps</taxon>
    </lineage>
</organism>
<dbReference type="GO" id="GO:0008146">
    <property type="term" value="F:sulfotransferase activity"/>
    <property type="evidence" value="ECO:0007669"/>
    <property type="project" value="InterPro"/>
</dbReference>
<feature type="domain" description="Sulfotransferase" evidence="3">
    <location>
        <begin position="32"/>
        <end position="281"/>
    </location>
</feature>
<dbReference type="Pfam" id="PF00685">
    <property type="entry name" value="Sulfotransfer_1"/>
    <property type="match status" value="1"/>
</dbReference>
<dbReference type="STRING" id="418985.A0A1V9XKQ9"/>
<dbReference type="Proteomes" id="UP000192247">
    <property type="component" value="Unassembled WGS sequence"/>
</dbReference>
<keyword evidence="5" id="KW-1185">Reference proteome</keyword>
<gene>
    <name evidence="4" type="ORF">BIW11_09381</name>
</gene>
<dbReference type="Gene3D" id="3.40.50.300">
    <property type="entry name" value="P-loop containing nucleotide triphosphate hydrolases"/>
    <property type="match status" value="1"/>
</dbReference>
<reference evidence="4 5" key="1">
    <citation type="journal article" date="2017" name="Gigascience">
        <title>Draft genome of the honey bee ectoparasitic mite, Tropilaelaps mercedesae, is shaped by the parasitic life history.</title>
        <authorList>
            <person name="Dong X."/>
            <person name="Armstrong S.D."/>
            <person name="Xia D."/>
            <person name="Makepeace B.L."/>
            <person name="Darby A.C."/>
            <person name="Kadowaki T."/>
        </authorList>
    </citation>
    <scope>NUCLEOTIDE SEQUENCE [LARGE SCALE GENOMIC DNA]</scope>
    <source>
        <strain evidence="4">Wuxi-XJTLU</strain>
    </source>
</reference>
<dbReference type="AlphaFoldDB" id="A0A1V9XKQ9"/>
<dbReference type="OrthoDB" id="205623at2759"/>
<protein>
    <submittedName>
        <fullName evidence="4">Sulfotransferase family cytosolic 2B member 1-like</fullName>
    </submittedName>
</protein>
<keyword evidence="2 4" id="KW-0808">Transferase</keyword>
<evidence type="ECO:0000313" key="5">
    <source>
        <dbReference type="Proteomes" id="UP000192247"/>
    </source>
</evidence>
<dbReference type="SUPFAM" id="SSF52540">
    <property type="entry name" value="P-loop containing nucleoside triphosphate hydrolases"/>
    <property type="match status" value="1"/>
</dbReference>